<proteinExistence type="inferred from homology"/>
<dbReference type="Gene3D" id="1.10.3090.10">
    <property type="entry name" value="cca-adding enzyme, domain 2"/>
    <property type="match status" value="1"/>
</dbReference>
<dbReference type="InterPro" id="IPR045865">
    <property type="entry name" value="ACT-like_dom_sf"/>
</dbReference>
<accession>A0A410K255</accession>
<evidence type="ECO:0000313" key="10">
    <source>
        <dbReference type="Proteomes" id="UP000287502"/>
    </source>
</evidence>
<dbReference type="PROSITE" id="PS51831">
    <property type="entry name" value="HD"/>
    <property type="match status" value="1"/>
</dbReference>
<dbReference type="OrthoDB" id="9758038at2"/>
<comment type="similarity">
    <text evidence="6">Belongs to the GlnD family.</text>
</comment>
<dbReference type="GO" id="GO:0006808">
    <property type="term" value="P:regulation of nitrogen utilization"/>
    <property type="evidence" value="ECO:0007669"/>
    <property type="project" value="UniProtKB-UniRule"/>
</dbReference>
<keyword evidence="1 6" id="KW-0808">Transferase</keyword>
<evidence type="ECO:0000256" key="2">
    <source>
        <dbReference type="ARBA" id="ARBA00022695"/>
    </source>
</evidence>
<dbReference type="KEGG" id="gtl:EP073_13135"/>
<dbReference type="PANTHER" id="PTHR47320">
    <property type="entry name" value="BIFUNCTIONAL URIDYLYLTRANSFERASE/URIDYLYL-REMOVING ENZYME"/>
    <property type="match status" value="1"/>
</dbReference>
<dbReference type="Pfam" id="PF08335">
    <property type="entry name" value="GlnD_UR_UTase"/>
    <property type="match status" value="1"/>
</dbReference>
<dbReference type="EC" id="2.7.7.59" evidence="6"/>
<feature type="region of interest" description="Uridylyltransferase" evidence="6">
    <location>
        <begin position="1"/>
        <end position="325"/>
    </location>
</feature>
<comment type="catalytic activity">
    <reaction evidence="6">
        <text>[protein-PII]-uridylyl-L-tyrosine + H2O = [protein-PII]-L-tyrosine + UMP + H(+)</text>
        <dbReference type="Rhea" id="RHEA:48600"/>
        <dbReference type="Rhea" id="RHEA-COMP:12147"/>
        <dbReference type="Rhea" id="RHEA-COMP:12148"/>
        <dbReference type="ChEBI" id="CHEBI:15377"/>
        <dbReference type="ChEBI" id="CHEBI:15378"/>
        <dbReference type="ChEBI" id="CHEBI:46858"/>
        <dbReference type="ChEBI" id="CHEBI:57865"/>
        <dbReference type="ChEBI" id="CHEBI:90602"/>
    </reaction>
</comment>
<dbReference type="CDD" id="cd05401">
    <property type="entry name" value="NT_GlnE_GlnD_like"/>
    <property type="match status" value="1"/>
</dbReference>
<dbReference type="InterPro" id="IPR010043">
    <property type="entry name" value="UTase/UR"/>
</dbReference>
<reference evidence="9 10" key="1">
    <citation type="submission" date="2019-01" db="EMBL/GenBank/DDBJ databases">
        <title>Geovibrio thiophilus DSM 11263, complete genome.</title>
        <authorList>
            <person name="Spring S."/>
            <person name="Bunk B."/>
            <person name="Sproer C."/>
        </authorList>
    </citation>
    <scope>NUCLEOTIDE SEQUENCE [LARGE SCALE GENOMIC DNA]</scope>
    <source>
        <strain evidence="9 10">DSM 11263</strain>
    </source>
</reference>
<dbReference type="InterPro" id="IPR002912">
    <property type="entry name" value="ACT_dom"/>
</dbReference>
<dbReference type="SUPFAM" id="SSF81301">
    <property type="entry name" value="Nucleotidyltransferase"/>
    <property type="match status" value="1"/>
</dbReference>
<comment type="function">
    <text evidence="6">Modifies, by uridylylation and deuridylylation, the PII regulatory proteins (GlnB and homologs), in response to the nitrogen status of the cell that GlnD senses through the glutamine level. Under low glutamine levels, catalyzes the conversion of the PII proteins and UTP to PII-UMP and PPi, while under higher glutamine levels, GlnD hydrolyzes PII-UMP to PII and UMP (deuridylylation). Thus, controls uridylylation state and activity of the PII proteins, and plays an important role in the regulation of nitrogen metabolism.</text>
</comment>
<keyword evidence="2 6" id="KW-0548">Nucleotidyltransferase</keyword>
<dbReference type="CDD" id="cd04899">
    <property type="entry name" value="ACT_ACR-UUR-like_2"/>
    <property type="match status" value="1"/>
</dbReference>
<dbReference type="AlphaFoldDB" id="A0A410K255"/>
<dbReference type="EC" id="3.1.4.-" evidence="6"/>
<dbReference type="GO" id="GO:0008773">
    <property type="term" value="F:[protein-PII] uridylyltransferase activity"/>
    <property type="evidence" value="ECO:0007669"/>
    <property type="project" value="UniProtKB-UniRule"/>
</dbReference>
<dbReference type="InterPro" id="IPR013546">
    <property type="entry name" value="PII_UdlTrfase/GS_AdlTrfase"/>
</dbReference>
<evidence type="ECO:0000256" key="6">
    <source>
        <dbReference type="HAMAP-Rule" id="MF_00277"/>
    </source>
</evidence>
<dbReference type="PANTHER" id="PTHR47320:SF1">
    <property type="entry name" value="BIFUNCTIONAL URIDYLYLTRANSFERASE_URIDYLYL-REMOVING ENZYME"/>
    <property type="match status" value="1"/>
</dbReference>
<feature type="domain" description="HD" evidence="8">
    <location>
        <begin position="440"/>
        <end position="570"/>
    </location>
</feature>
<dbReference type="Pfam" id="PF01966">
    <property type="entry name" value="HD"/>
    <property type="match status" value="1"/>
</dbReference>
<evidence type="ECO:0000259" key="8">
    <source>
        <dbReference type="PROSITE" id="PS51831"/>
    </source>
</evidence>
<feature type="domain" description="ACT" evidence="7">
    <location>
        <begin position="789"/>
        <end position="863"/>
    </location>
</feature>
<evidence type="ECO:0000259" key="7">
    <source>
        <dbReference type="PROSITE" id="PS51671"/>
    </source>
</evidence>
<dbReference type="SUPFAM" id="SSF81891">
    <property type="entry name" value="Poly A polymerase C-terminal region-like"/>
    <property type="match status" value="1"/>
</dbReference>
<name>A0A410K255_9BACT</name>
<dbReference type="RefSeq" id="WP_128467623.1">
    <property type="nucleotide sequence ID" value="NZ_CP035108.1"/>
</dbReference>
<comment type="catalytic activity">
    <reaction evidence="6">
        <text>[protein-PII]-L-tyrosine + UTP = [protein-PII]-uridylyl-L-tyrosine + diphosphate</text>
        <dbReference type="Rhea" id="RHEA:13673"/>
        <dbReference type="Rhea" id="RHEA-COMP:12147"/>
        <dbReference type="Rhea" id="RHEA-COMP:12148"/>
        <dbReference type="ChEBI" id="CHEBI:33019"/>
        <dbReference type="ChEBI" id="CHEBI:46398"/>
        <dbReference type="ChEBI" id="CHEBI:46858"/>
        <dbReference type="ChEBI" id="CHEBI:90602"/>
        <dbReference type="EC" id="2.7.7.59"/>
    </reaction>
</comment>
<comment type="activity regulation">
    <text evidence="6">Uridylyltransferase (UTase) activity is inhibited by glutamine, while glutamine activates uridylyl-removing (UR) activity.</text>
</comment>
<comment type="caution">
    <text evidence="6">Lacks conserved residue(s) required for the propagation of feature annotation.</text>
</comment>
<dbReference type="PROSITE" id="PS51671">
    <property type="entry name" value="ACT"/>
    <property type="match status" value="2"/>
</dbReference>
<evidence type="ECO:0000256" key="4">
    <source>
        <dbReference type="ARBA" id="ARBA00022842"/>
    </source>
</evidence>
<comment type="domain">
    <text evidence="6">Has four distinct domains: an N-terminal nucleotidyltransferase (NT) domain responsible for UTase activity, a central HD domain that encodes UR activity, and two C-terminal ACT domains that seem to have a role in glutamine sensing.</text>
</comment>
<evidence type="ECO:0000256" key="5">
    <source>
        <dbReference type="ARBA" id="ARBA00023268"/>
    </source>
</evidence>
<dbReference type="InterPro" id="IPR006674">
    <property type="entry name" value="HD_domain"/>
</dbReference>
<comment type="cofactor">
    <cofactor evidence="6">
        <name>Mg(2+)</name>
        <dbReference type="ChEBI" id="CHEBI:18420"/>
    </cofactor>
</comment>
<gene>
    <name evidence="6 9" type="primary">glnD</name>
    <name evidence="9" type="ORF">EP073_13135</name>
</gene>
<dbReference type="SUPFAM" id="SSF55021">
    <property type="entry name" value="ACT-like"/>
    <property type="match status" value="2"/>
</dbReference>
<keyword evidence="10" id="KW-1185">Reference proteome</keyword>
<evidence type="ECO:0000313" key="9">
    <source>
        <dbReference type="EMBL" id="QAR34318.1"/>
    </source>
</evidence>
<sequence length="863" mass="99163">MIDVNNIKTSYKEQWNRIKEDSRAKGRTAKEVLENMTSLVDQLVMTLVQKHSWYAGGLSFLALGGYARKQMAPHSDIDLLILHEGELTEKQKEFLSLFTTDMWDIGTNPGIQIKEIGEVADAALEDDVVRTSFIDNRFLIGDTRVYDLFRSVMNDRLAEKGVSAFLLSKIQSVRKRSSKFRDSIFRLEPNIKEGSGGVRDINTICWICKIQYKTSSLNALIDNNMLMTEELTSLNRASEFLFRIRNELHYYHNRKYDIMSLDAQKDLAEILGYRSTSTIMSVENFMRDYYRTAKTIAEITERVINRTMAELTLKMLHRKSVKMSDLGEGFIKYGNQLTLKSKNVFVEKPKRLLTVFMFASVQGLKISDSTYDTIRAGLYMIDGRYIRLHGEFFLKIISRFSDSSEICSRMAKAGVLQAMIPEFEEIDCKPQFDYYHHYTVDEHTFLALGYIDRLLLDNPPHLSIYLEVLNRLKRKDLLALSIILHDIGKGQGKNHSEVGARMSKIICRRLGMSMDDTDMVSNLVLHHLLMSKIAQRRDIHDVEVIKHFLNYISSKEELMVLFLLTYADMNAVGGKVFNEWRHTLLSELYQKALGSLDTENLEHEQEKVISRKREKLLERTAENEELRELAKSIDEELLYTSSVGHIIRLLHLALRVRNSHDVIIETELREDLGGIEISVCTQDYAGVLRRMAGALSSLGLNIMWAQINTLANNITIDKLIVQNPWDQKDSIEEKCDNMVKRVREAVLGNFDIDRALENKQAVFGKKQPSAVYRKDKVVFDNAISGQYTILDIFTEDRLGLLYNILGIFKKLGLNLLKAKISTDVDKVVDSFYLTDLNGDKITDEQTLESIRQELILELGRPNI</sequence>
<dbReference type="PIRSF" id="PIRSF006288">
    <property type="entry name" value="PII_uridyltransf"/>
    <property type="match status" value="1"/>
</dbReference>
<protein>
    <recommendedName>
        <fullName evidence="6">Bifunctional uridylyltransferase/uridylyl-removing enzyme</fullName>
        <shortName evidence="6">UTase/UR</shortName>
    </recommendedName>
    <alternativeName>
        <fullName evidence="6">Bifunctional [protein-PII] modification enzyme</fullName>
    </alternativeName>
    <alternativeName>
        <fullName evidence="6">Bifunctional nitrogen sensor protein</fullName>
    </alternativeName>
    <domain>
        <recommendedName>
            <fullName evidence="6">[Protein-PII] uridylyltransferase</fullName>
            <shortName evidence="6">PII uridylyltransferase</shortName>
            <shortName evidence="6">UTase</shortName>
            <ecNumber evidence="6">2.7.7.59</ecNumber>
        </recommendedName>
    </domain>
    <domain>
        <recommendedName>
            <fullName evidence="6">[Protein-PII]-UMP uridylyl-removing enzyme</fullName>
            <shortName evidence="6">UR</shortName>
            <ecNumber evidence="6">3.1.4.-</ecNumber>
        </recommendedName>
    </domain>
</protein>
<keyword evidence="5 6" id="KW-0511">Multifunctional enzyme</keyword>
<organism evidence="9 10">
    <name type="scientific">Geovibrio thiophilus</name>
    <dbReference type="NCBI Taxonomy" id="139438"/>
    <lineage>
        <taxon>Bacteria</taxon>
        <taxon>Pseudomonadati</taxon>
        <taxon>Deferribacterota</taxon>
        <taxon>Deferribacteres</taxon>
        <taxon>Deferribacterales</taxon>
        <taxon>Geovibrionaceae</taxon>
        <taxon>Geovibrio</taxon>
    </lineage>
</organism>
<dbReference type="HAMAP" id="MF_00277">
    <property type="entry name" value="PII_uridylyl_transf"/>
    <property type="match status" value="1"/>
</dbReference>
<keyword evidence="3 6" id="KW-0378">Hydrolase</keyword>
<evidence type="ECO:0000256" key="1">
    <source>
        <dbReference type="ARBA" id="ARBA00022679"/>
    </source>
</evidence>
<dbReference type="EMBL" id="CP035108">
    <property type="protein sequence ID" value="QAR34318.1"/>
    <property type="molecule type" value="Genomic_DNA"/>
</dbReference>
<dbReference type="SUPFAM" id="SSF81593">
    <property type="entry name" value="Nucleotidyltransferase substrate binding subunit/domain"/>
    <property type="match status" value="1"/>
</dbReference>
<dbReference type="Pfam" id="PF24931">
    <property type="entry name" value="ACT_ACR9_3rd"/>
    <property type="match status" value="1"/>
</dbReference>
<keyword evidence="4 6" id="KW-0460">Magnesium</keyword>
<feature type="domain" description="ACT" evidence="7">
    <location>
        <begin position="676"/>
        <end position="754"/>
    </location>
</feature>
<dbReference type="Gene3D" id="1.20.120.330">
    <property type="entry name" value="Nucleotidyltransferases domain 2"/>
    <property type="match status" value="1"/>
</dbReference>
<dbReference type="InterPro" id="IPR043519">
    <property type="entry name" value="NT_sf"/>
</dbReference>
<dbReference type="GO" id="GO:0008081">
    <property type="term" value="F:phosphoric diester hydrolase activity"/>
    <property type="evidence" value="ECO:0007669"/>
    <property type="project" value="UniProtKB-UniRule"/>
</dbReference>
<dbReference type="NCBIfam" id="TIGR01693">
    <property type="entry name" value="UTase_glnD"/>
    <property type="match status" value="1"/>
</dbReference>
<evidence type="ECO:0000256" key="3">
    <source>
        <dbReference type="ARBA" id="ARBA00022801"/>
    </source>
</evidence>
<dbReference type="Proteomes" id="UP000287502">
    <property type="component" value="Chromosome"/>
</dbReference>